<protein>
    <submittedName>
        <fullName evidence="10">Two-component sensor histidine kinase</fullName>
    </submittedName>
</protein>
<evidence type="ECO:0000313" key="10">
    <source>
        <dbReference type="EMBL" id="PDO09483.1"/>
    </source>
</evidence>
<reference evidence="10 11" key="1">
    <citation type="submission" date="2016-12" db="EMBL/GenBank/DDBJ databases">
        <title>Candidatus Reconcilibacillus cellulovorans genome.</title>
        <authorList>
            <person name="Kolinko S."/>
            <person name="Wu Y.-W."/>
            <person name="Tachea F."/>
            <person name="Denzel E."/>
            <person name="Hiras J."/>
            <person name="Baecker N."/>
            <person name="Chan L.J."/>
            <person name="Eichorst S.A."/>
            <person name="Frey D."/>
            <person name="Adams P.D."/>
            <person name="Pray T."/>
            <person name="Tanjore D."/>
            <person name="Petzold C.J."/>
            <person name="Gladden J.M."/>
            <person name="Simmons B.A."/>
            <person name="Singer S.W."/>
        </authorList>
    </citation>
    <scope>NUCLEOTIDE SEQUENCE [LARGE SCALE GENOMIC DNA]</scope>
    <source>
        <strain evidence="10">JTherm</strain>
    </source>
</reference>
<dbReference type="GO" id="GO:0000155">
    <property type="term" value="F:phosphorelay sensor kinase activity"/>
    <property type="evidence" value="ECO:0007669"/>
    <property type="project" value="InterPro"/>
</dbReference>
<dbReference type="InterPro" id="IPR010559">
    <property type="entry name" value="Sig_transdc_His_kin_internal"/>
</dbReference>
<evidence type="ECO:0000313" key="11">
    <source>
        <dbReference type="Proteomes" id="UP000243688"/>
    </source>
</evidence>
<keyword evidence="8" id="KW-1133">Transmembrane helix</keyword>
<organism evidence="10 11">
    <name type="scientific">Candidatus Reconcilbacillus cellulovorans</name>
    <dbReference type="NCBI Taxonomy" id="1906605"/>
    <lineage>
        <taxon>Bacteria</taxon>
        <taxon>Bacillati</taxon>
        <taxon>Bacillota</taxon>
        <taxon>Bacilli</taxon>
        <taxon>Bacillales</taxon>
        <taxon>Paenibacillaceae</taxon>
        <taxon>Candidatus Reconcilbacillus</taxon>
    </lineage>
</organism>
<feature type="domain" description="HAMP" evidence="9">
    <location>
        <begin position="303"/>
        <end position="355"/>
    </location>
</feature>
<evidence type="ECO:0000256" key="6">
    <source>
        <dbReference type="ARBA" id="ARBA00023136"/>
    </source>
</evidence>
<dbReference type="InterPro" id="IPR003594">
    <property type="entry name" value="HATPase_dom"/>
</dbReference>
<dbReference type="Pfam" id="PF02518">
    <property type="entry name" value="HATPase_c"/>
    <property type="match status" value="1"/>
</dbReference>
<dbReference type="Pfam" id="PF06580">
    <property type="entry name" value="His_kinase"/>
    <property type="match status" value="1"/>
</dbReference>
<keyword evidence="7" id="KW-0175">Coiled coil</keyword>
<dbReference type="SMART" id="SM00387">
    <property type="entry name" value="HATPase_c"/>
    <property type="match status" value="1"/>
</dbReference>
<evidence type="ECO:0000256" key="4">
    <source>
        <dbReference type="ARBA" id="ARBA00022679"/>
    </source>
</evidence>
<dbReference type="Proteomes" id="UP000243688">
    <property type="component" value="Unassembled WGS sequence"/>
</dbReference>
<dbReference type="InterPro" id="IPR050640">
    <property type="entry name" value="Bact_2-comp_sensor_kinase"/>
</dbReference>
<evidence type="ECO:0000256" key="5">
    <source>
        <dbReference type="ARBA" id="ARBA00022777"/>
    </source>
</evidence>
<accession>A0A2A6DXN3</accession>
<keyword evidence="3" id="KW-0597">Phosphoprotein</keyword>
<gene>
    <name evidence="10" type="ORF">BLM47_12240</name>
</gene>
<dbReference type="EMBL" id="MOXJ01000037">
    <property type="protein sequence ID" value="PDO09483.1"/>
    <property type="molecule type" value="Genomic_DNA"/>
</dbReference>
<dbReference type="Pfam" id="PF00672">
    <property type="entry name" value="HAMP"/>
    <property type="match status" value="1"/>
</dbReference>
<dbReference type="AlphaFoldDB" id="A0A2A6DXN3"/>
<dbReference type="Gene3D" id="3.30.565.10">
    <property type="entry name" value="Histidine kinase-like ATPase, C-terminal domain"/>
    <property type="match status" value="1"/>
</dbReference>
<dbReference type="PROSITE" id="PS50885">
    <property type="entry name" value="HAMP"/>
    <property type="match status" value="1"/>
</dbReference>
<evidence type="ECO:0000256" key="3">
    <source>
        <dbReference type="ARBA" id="ARBA00022553"/>
    </source>
</evidence>
<comment type="caution">
    <text evidence="10">The sequence shown here is derived from an EMBL/GenBank/DDBJ whole genome shotgun (WGS) entry which is preliminary data.</text>
</comment>
<dbReference type="SUPFAM" id="SSF55874">
    <property type="entry name" value="ATPase domain of HSP90 chaperone/DNA topoisomerase II/histidine kinase"/>
    <property type="match status" value="1"/>
</dbReference>
<feature type="transmembrane region" description="Helical" evidence="8">
    <location>
        <begin position="282"/>
        <end position="302"/>
    </location>
</feature>
<dbReference type="CDD" id="cd06225">
    <property type="entry name" value="HAMP"/>
    <property type="match status" value="1"/>
</dbReference>
<dbReference type="SUPFAM" id="SSF158472">
    <property type="entry name" value="HAMP domain-like"/>
    <property type="match status" value="1"/>
</dbReference>
<name>A0A2A6DXN3_9BACL</name>
<evidence type="ECO:0000256" key="8">
    <source>
        <dbReference type="SAM" id="Phobius"/>
    </source>
</evidence>
<keyword evidence="5 10" id="KW-0418">Kinase</keyword>
<evidence type="ECO:0000256" key="1">
    <source>
        <dbReference type="ARBA" id="ARBA00004651"/>
    </source>
</evidence>
<feature type="coiled-coil region" evidence="7">
    <location>
        <begin position="355"/>
        <end position="382"/>
    </location>
</feature>
<keyword evidence="2" id="KW-1003">Cell membrane</keyword>
<evidence type="ECO:0000259" key="9">
    <source>
        <dbReference type="PROSITE" id="PS50885"/>
    </source>
</evidence>
<evidence type="ECO:0000256" key="7">
    <source>
        <dbReference type="SAM" id="Coils"/>
    </source>
</evidence>
<keyword evidence="4" id="KW-0808">Transferase</keyword>
<dbReference type="GO" id="GO:0005886">
    <property type="term" value="C:plasma membrane"/>
    <property type="evidence" value="ECO:0007669"/>
    <property type="project" value="UniProtKB-SubCell"/>
</dbReference>
<keyword evidence="8" id="KW-0812">Transmembrane</keyword>
<keyword evidence="6 8" id="KW-0472">Membrane</keyword>
<sequence>MLYKINDIPLRYKFLLIYFLCVLIPILTINLLFFHQNSAHVRIREEDNVRKSFERATGELLAMIEESVELSLSISADASLYEALDRTYPTPAEFYETYNNVLRDKLKRYVYAYSNISEIAVYTANPTIENGGNYHRLSDDPFFSALFDRLERSGENFMVVAYIDTSLLTPTKRISVISRMDMFRLYSDYEKYLKIDLNIGKIASILDREKDIVLLRLIDDENRIVVSGLPSETQSLQMVGFVEPKNAMVMTLGETGFAKGWKVVGIPDDRRIEALMSNARRFVLWLTVATTVIPTLLIFVILRSYHDRIQKLARHMKKIKNGQFELIELREDRDEIGGLIRSFNTMAGKINSLINDVYKLEIRQKSLELERVRAEINMLQSQMNPHFLFNTLNALYVVCTKRGYLEATEIVRNLSLLLRRMISFTDDLVPLSEEIHFTEMYLRIEKFRFGDRFNYEFQIDPQAASCLVPKMSIQPLVENACKHGLQMAKGAGKISVEARLTDRELEIYVRDDGVGMNRDALERLLSSLKSDDYGHGHVGIRNVYRRLELFYGENIRFLAQSEPGKGTTIGFGIPIERLEVIAST</sequence>
<dbReference type="SMART" id="SM00304">
    <property type="entry name" value="HAMP"/>
    <property type="match status" value="1"/>
</dbReference>
<evidence type="ECO:0000256" key="2">
    <source>
        <dbReference type="ARBA" id="ARBA00022475"/>
    </source>
</evidence>
<dbReference type="InterPro" id="IPR036890">
    <property type="entry name" value="HATPase_C_sf"/>
</dbReference>
<dbReference type="Gene3D" id="6.10.340.10">
    <property type="match status" value="1"/>
</dbReference>
<dbReference type="PANTHER" id="PTHR34220:SF7">
    <property type="entry name" value="SENSOR HISTIDINE KINASE YPDA"/>
    <property type="match status" value="1"/>
</dbReference>
<dbReference type="InterPro" id="IPR003660">
    <property type="entry name" value="HAMP_dom"/>
</dbReference>
<dbReference type="PANTHER" id="PTHR34220">
    <property type="entry name" value="SENSOR HISTIDINE KINASE YPDA"/>
    <property type="match status" value="1"/>
</dbReference>
<feature type="transmembrane region" description="Helical" evidence="8">
    <location>
        <begin position="12"/>
        <end position="34"/>
    </location>
</feature>
<proteinExistence type="predicted"/>
<comment type="subcellular location">
    <subcellularLocation>
        <location evidence="1">Cell membrane</location>
        <topology evidence="1">Multi-pass membrane protein</topology>
    </subcellularLocation>
</comment>